<dbReference type="Proteomes" id="UP000037505">
    <property type="component" value="Unassembled WGS sequence"/>
</dbReference>
<dbReference type="GeneID" id="26810600"/>
<accession>A0A0L1IUW6</accession>
<feature type="region of interest" description="Disordered" evidence="1">
    <location>
        <begin position="61"/>
        <end position="85"/>
    </location>
</feature>
<protein>
    <submittedName>
        <fullName evidence="2">Uncharacterized protein</fullName>
    </submittedName>
</protein>
<proteinExistence type="predicted"/>
<comment type="caution">
    <text evidence="2">The sequence shown here is derived from an EMBL/GenBank/DDBJ whole genome shotgun (WGS) entry which is preliminary data.</text>
</comment>
<feature type="compositionally biased region" description="Basic and acidic residues" evidence="1">
    <location>
        <begin position="64"/>
        <end position="73"/>
    </location>
</feature>
<dbReference type="EMBL" id="JNOM01000279">
    <property type="protein sequence ID" value="KNG83284.1"/>
    <property type="molecule type" value="Genomic_DNA"/>
</dbReference>
<feature type="compositionally biased region" description="Basic residues" evidence="1">
    <location>
        <begin position="21"/>
        <end position="34"/>
    </location>
</feature>
<evidence type="ECO:0000313" key="3">
    <source>
        <dbReference type="Proteomes" id="UP000037505"/>
    </source>
</evidence>
<feature type="non-terminal residue" evidence="2">
    <location>
        <position position="1"/>
    </location>
</feature>
<reference evidence="2 3" key="1">
    <citation type="submission" date="2014-06" db="EMBL/GenBank/DDBJ databases">
        <title>The Genome of the Aflatoxigenic Filamentous Fungus Aspergillus nomius.</title>
        <authorList>
            <person name="Moore M.G."/>
            <person name="Shannon B.M."/>
            <person name="Brian M.M."/>
        </authorList>
    </citation>
    <scope>NUCLEOTIDE SEQUENCE [LARGE SCALE GENOMIC DNA]</scope>
    <source>
        <strain evidence="2 3">NRRL 13137</strain>
    </source>
</reference>
<dbReference type="RefSeq" id="XP_015404207.1">
    <property type="nucleotide sequence ID" value="XM_015554052.1"/>
</dbReference>
<name>A0A0L1IUW6_ASPN3</name>
<feature type="non-terminal residue" evidence="2">
    <location>
        <position position="85"/>
    </location>
</feature>
<feature type="region of interest" description="Disordered" evidence="1">
    <location>
        <begin position="12"/>
        <end position="39"/>
    </location>
</feature>
<feature type="compositionally biased region" description="Basic residues" evidence="1">
    <location>
        <begin position="74"/>
        <end position="85"/>
    </location>
</feature>
<evidence type="ECO:0000256" key="1">
    <source>
        <dbReference type="SAM" id="MobiDB-lite"/>
    </source>
</evidence>
<dbReference type="AlphaFoldDB" id="A0A0L1IUW6"/>
<evidence type="ECO:0000313" key="2">
    <source>
        <dbReference type="EMBL" id="KNG83284.1"/>
    </source>
</evidence>
<organism evidence="2 3">
    <name type="scientific">Aspergillus nomiae NRRL (strain ATCC 15546 / NRRL 13137 / CBS 260.88 / M93)</name>
    <dbReference type="NCBI Taxonomy" id="1509407"/>
    <lineage>
        <taxon>Eukaryota</taxon>
        <taxon>Fungi</taxon>
        <taxon>Dikarya</taxon>
        <taxon>Ascomycota</taxon>
        <taxon>Pezizomycotina</taxon>
        <taxon>Eurotiomycetes</taxon>
        <taxon>Eurotiomycetidae</taxon>
        <taxon>Eurotiales</taxon>
        <taxon>Aspergillaceae</taxon>
        <taxon>Aspergillus</taxon>
        <taxon>Aspergillus subgen. Circumdati</taxon>
    </lineage>
</organism>
<gene>
    <name evidence="2" type="ORF">ANOM_008796</name>
</gene>
<sequence length="85" mass="10262">LLGILPSPHLPHLPGPLLRRLSPHHLPRRHRRLAPNRPTPLQILHHRRHPHHRSLLPAQLEYLPRNERGEEKVHRKRTSRIRQRR</sequence>
<keyword evidence="3" id="KW-1185">Reference proteome</keyword>